<accession>A0AAN6ME09</accession>
<sequence length="185" mass="20499">SFDELFTQLPAFQVAICREHYSAVTAKSVVSHVGSYRRHLSTYIRQRIMEKAAALQEDSSLAADVDGIRLPSTVMPAIDGLPVWADGKKCMQCGYIHRTRKHIQHHCRSEHGWVNPRGRGGKPGTSAAGGLGEAWVDGVSCQQFGRTGRLQRLFEVLPAADAARKGNSERGRPEFEVRVWSLRTS</sequence>
<organism evidence="1 2">
    <name type="scientific">Staphylotrichum tortipilum</name>
    <dbReference type="NCBI Taxonomy" id="2831512"/>
    <lineage>
        <taxon>Eukaryota</taxon>
        <taxon>Fungi</taxon>
        <taxon>Dikarya</taxon>
        <taxon>Ascomycota</taxon>
        <taxon>Pezizomycotina</taxon>
        <taxon>Sordariomycetes</taxon>
        <taxon>Sordariomycetidae</taxon>
        <taxon>Sordariales</taxon>
        <taxon>Chaetomiaceae</taxon>
        <taxon>Staphylotrichum</taxon>
    </lineage>
</organism>
<evidence type="ECO:0000313" key="1">
    <source>
        <dbReference type="EMBL" id="KAK3898346.1"/>
    </source>
</evidence>
<dbReference type="EMBL" id="MU855952">
    <property type="protein sequence ID" value="KAK3898346.1"/>
    <property type="molecule type" value="Genomic_DNA"/>
</dbReference>
<gene>
    <name evidence="1" type="ORF">C8A05DRAFT_19049</name>
</gene>
<name>A0AAN6ME09_9PEZI</name>
<dbReference type="Proteomes" id="UP001303889">
    <property type="component" value="Unassembled WGS sequence"/>
</dbReference>
<comment type="caution">
    <text evidence="1">The sequence shown here is derived from an EMBL/GenBank/DDBJ whole genome shotgun (WGS) entry which is preliminary data.</text>
</comment>
<feature type="non-terminal residue" evidence="1">
    <location>
        <position position="1"/>
    </location>
</feature>
<dbReference type="Pfam" id="PF12013">
    <property type="entry name" value="OrsD"/>
    <property type="match status" value="1"/>
</dbReference>
<keyword evidence="2" id="KW-1185">Reference proteome</keyword>
<reference evidence="1" key="1">
    <citation type="journal article" date="2023" name="Mol. Phylogenet. Evol.">
        <title>Genome-scale phylogeny and comparative genomics of the fungal order Sordariales.</title>
        <authorList>
            <person name="Hensen N."/>
            <person name="Bonometti L."/>
            <person name="Westerberg I."/>
            <person name="Brannstrom I.O."/>
            <person name="Guillou S."/>
            <person name="Cros-Aarteil S."/>
            <person name="Calhoun S."/>
            <person name="Haridas S."/>
            <person name="Kuo A."/>
            <person name="Mondo S."/>
            <person name="Pangilinan J."/>
            <person name="Riley R."/>
            <person name="LaButti K."/>
            <person name="Andreopoulos B."/>
            <person name="Lipzen A."/>
            <person name="Chen C."/>
            <person name="Yan M."/>
            <person name="Daum C."/>
            <person name="Ng V."/>
            <person name="Clum A."/>
            <person name="Steindorff A."/>
            <person name="Ohm R.A."/>
            <person name="Martin F."/>
            <person name="Silar P."/>
            <person name="Natvig D.O."/>
            <person name="Lalanne C."/>
            <person name="Gautier V."/>
            <person name="Ament-Velasquez S.L."/>
            <person name="Kruys A."/>
            <person name="Hutchinson M.I."/>
            <person name="Powell A.J."/>
            <person name="Barry K."/>
            <person name="Miller A.N."/>
            <person name="Grigoriev I.V."/>
            <person name="Debuchy R."/>
            <person name="Gladieux P."/>
            <person name="Hiltunen Thoren M."/>
            <person name="Johannesson H."/>
        </authorList>
    </citation>
    <scope>NUCLEOTIDE SEQUENCE</scope>
    <source>
        <strain evidence="1">CBS 103.79</strain>
    </source>
</reference>
<evidence type="ECO:0000313" key="2">
    <source>
        <dbReference type="Proteomes" id="UP001303889"/>
    </source>
</evidence>
<reference evidence="1" key="2">
    <citation type="submission" date="2023-05" db="EMBL/GenBank/DDBJ databases">
        <authorList>
            <consortium name="Lawrence Berkeley National Laboratory"/>
            <person name="Steindorff A."/>
            <person name="Hensen N."/>
            <person name="Bonometti L."/>
            <person name="Westerberg I."/>
            <person name="Brannstrom I.O."/>
            <person name="Guillou S."/>
            <person name="Cros-Aarteil S."/>
            <person name="Calhoun S."/>
            <person name="Haridas S."/>
            <person name="Kuo A."/>
            <person name="Mondo S."/>
            <person name="Pangilinan J."/>
            <person name="Riley R."/>
            <person name="Labutti K."/>
            <person name="Andreopoulos B."/>
            <person name="Lipzen A."/>
            <person name="Chen C."/>
            <person name="Yanf M."/>
            <person name="Daum C."/>
            <person name="Ng V."/>
            <person name="Clum A."/>
            <person name="Ohm R."/>
            <person name="Martin F."/>
            <person name="Silar P."/>
            <person name="Natvig D."/>
            <person name="Lalanne C."/>
            <person name="Gautier V."/>
            <person name="Ament-Velasquez S.L."/>
            <person name="Kruys A."/>
            <person name="Hutchinson M.I."/>
            <person name="Powell A.J."/>
            <person name="Barry K."/>
            <person name="Miller A.N."/>
            <person name="Grigoriev I.V."/>
            <person name="Debuchy R."/>
            <person name="Gladieux P."/>
            <person name="Thoren M.H."/>
            <person name="Johannesson H."/>
        </authorList>
    </citation>
    <scope>NUCLEOTIDE SEQUENCE</scope>
    <source>
        <strain evidence="1">CBS 103.79</strain>
    </source>
</reference>
<proteinExistence type="predicted"/>
<dbReference type="AlphaFoldDB" id="A0AAN6ME09"/>
<dbReference type="InterPro" id="IPR022698">
    <property type="entry name" value="OrsD"/>
</dbReference>
<protein>
    <submittedName>
        <fullName evidence="1">Uncharacterized protein</fullName>
    </submittedName>
</protein>